<feature type="transmembrane region" description="Helical" evidence="1">
    <location>
        <begin position="305"/>
        <end position="326"/>
    </location>
</feature>
<feature type="transmembrane region" description="Helical" evidence="1">
    <location>
        <begin position="104"/>
        <end position="124"/>
    </location>
</feature>
<feature type="transmembrane region" description="Helical" evidence="1">
    <location>
        <begin position="274"/>
        <end position="293"/>
    </location>
</feature>
<keyword evidence="1" id="KW-0472">Membrane</keyword>
<dbReference type="EMBL" id="CP042905">
    <property type="protein sequence ID" value="QEE18086.1"/>
    <property type="molecule type" value="Genomic_DNA"/>
</dbReference>
<feature type="transmembrane region" description="Helical" evidence="1">
    <location>
        <begin position="197"/>
        <end position="220"/>
    </location>
</feature>
<proteinExistence type="predicted"/>
<evidence type="ECO:0000313" key="4">
    <source>
        <dbReference type="Proteomes" id="UP000321408"/>
    </source>
</evidence>
<sequence>MTEVTQPEDLTNPEKVKRWYGIDILRGIGIIGVILLHGIISNYSQLDELDLDNLPPLFMVLYLVDFWGGIYALISGTVNIYAIYRHSISAKDHLDKKQYEEYRWKYLFKYGFILLLLHFLYHYALGPTYHNFETKIHKYALIPGILTNGWGYSVLPERMVLGSSLSMIALNLLALGLLAFWLFKNNPQQKLKRNKRIFLILGSIFIVFAFFQIPLGVIHTNLTEAENYFSALILGLLIGYPYPFFPFFGYGCIGAYLALVLADKPTKKTLRRQLLLMIPFLIIGVIAFMLPNAFYEKYHLLDEIFMSYIMVNINIALFILFLFIAIRVADFSNLRSMIIDEEKPSKFLHFFITLGQHSLIIFLLETVVREIIAFGLTAVFPGWNDSVLNCFIFGGSLVIMWIVIVIILGKMKWSLNNKKWKKIGP</sequence>
<keyword evidence="1" id="KW-1133">Transmembrane helix</keyword>
<feature type="transmembrane region" description="Helical" evidence="1">
    <location>
        <begin position="60"/>
        <end position="84"/>
    </location>
</feature>
<feature type="transmembrane region" description="Helical" evidence="1">
    <location>
        <begin position="240"/>
        <end position="262"/>
    </location>
</feature>
<dbReference type="GO" id="GO:0016747">
    <property type="term" value="F:acyltransferase activity, transferring groups other than amino-acyl groups"/>
    <property type="evidence" value="ECO:0007669"/>
    <property type="project" value="InterPro"/>
</dbReference>
<evidence type="ECO:0000256" key="1">
    <source>
        <dbReference type="SAM" id="Phobius"/>
    </source>
</evidence>
<dbReference type="GeneID" id="41331889"/>
<gene>
    <name evidence="3" type="ORF">DSAG12_03924</name>
</gene>
<keyword evidence="4" id="KW-1185">Reference proteome</keyword>
<evidence type="ECO:0000259" key="2">
    <source>
        <dbReference type="Pfam" id="PF01757"/>
    </source>
</evidence>
<feature type="transmembrane region" description="Helical" evidence="1">
    <location>
        <begin position="347"/>
        <end position="366"/>
    </location>
</feature>
<dbReference type="RefSeq" id="WP_147665046.1">
    <property type="nucleotide sequence ID" value="NZ_CP042905.2"/>
</dbReference>
<organism evidence="3 4">
    <name type="scientific">Promethearchaeum syntrophicum</name>
    <dbReference type="NCBI Taxonomy" id="2594042"/>
    <lineage>
        <taxon>Archaea</taxon>
        <taxon>Promethearchaeati</taxon>
        <taxon>Promethearchaeota</taxon>
        <taxon>Promethearchaeia</taxon>
        <taxon>Promethearchaeales</taxon>
        <taxon>Promethearchaeaceae</taxon>
        <taxon>Promethearchaeum</taxon>
    </lineage>
</organism>
<dbReference type="Pfam" id="PF01757">
    <property type="entry name" value="Acyl_transf_3"/>
    <property type="match status" value="1"/>
</dbReference>
<dbReference type="KEGG" id="psyt:DSAG12_03924"/>
<evidence type="ECO:0000313" key="3">
    <source>
        <dbReference type="EMBL" id="QEE18086.1"/>
    </source>
</evidence>
<feature type="transmembrane region" description="Helical" evidence="1">
    <location>
        <begin position="386"/>
        <end position="409"/>
    </location>
</feature>
<protein>
    <submittedName>
        <fullName evidence="3">Acyltransferase family protein</fullName>
    </submittedName>
</protein>
<feature type="transmembrane region" description="Helical" evidence="1">
    <location>
        <begin position="160"/>
        <end position="183"/>
    </location>
</feature>
<keyword evidence="3" id="KW-0808">Transferase</keyword>
<dbReference type="AlphaFoldDB" id="A0A5B9DH92"/>
<feature type="transmembrane region" description="Helical" evidence="1">
    <location>
        <begin position="20"/>
        <end position="40"/>
    </location>
</feature>
<dbReference type="InterPro" id="IPR002656">
    <property type="entry name" value="Acyl_transf_3_dom"/>
</dbReference>
<name>A0A5B9DH92_9ARCH</name>
<reference evidence="3 4" key="2">
    <citation type="journal article" date="2024" name="Int. J. Syst. Evol. Microbiol.">
        <title>Promethearchaeum syntrophicum gen. nov., sp. nov., an anaerobic, obligately syntrophic archaeon, the first isolate of the lineage 'Asgard' archaea, and proposal of the new archaeal phylum Promethearchaeota phyl. nov. and kingdom Promethearchaeati regn. nov.</title>
        <authorList>
            <person name="Imachi H."/>
            <person name="Nobu M.K."/>
            <person name="Kato S."/>
            <person name="Takaki Y."/>
            <person name="Miyazaki M."/>
            <person name="Miyata M."/>
            <person name="Ogawara M."/>
            <person name="Saito Y."/>
            <person name="Sakai S."/>
            <person name="Tahara Y.O."/>
            <person name="Takano Y."/>
            <person name="Tasumi E."/>
            <person name="Uematsu K."/>
            <person name="Yoshimura T."/>
            <person name="Itoh T."/>
            <person name="Ohkuma M."/>
            <person name="Takai K."/>
        </authorList>
    </citation>
    <scope>NUCLEOTIDE SEQUENCE [LARGE SCALE GENOMIC DNA]</scope>
    <source>
        <strain evidence="3 4">MK-D1</strain>
    </source>
</reference>
<keyword evidence="1" id="KW-0812">Transmembrane</keyword>
<reference evidence="3 4" key="1">
    <citation type="journal article" date="2020" name="Nature">
        <title>Isolation of an archaeon at the prokaryote-eukaryote interface.</title>
        <authorList>
            <person name="Imachi H."/>
            <person name="Nobu M.K."/>
            <person name="Nakahara N."/>
            <person name="Morono Y."/>
            <person name="Ogawara M."/>
            <person name="Takaki Y."/>
            <person name="Takano Y."/>
            <person name="Uematsu K."/>
            <person name="Ikuta T."/>
            <person name="Ito M."/>
            <person name="Matsui Y."/>
            <person name="Miyazaki M."/>
            <person name="Murata K."/>
            <person name="Saito Y."/>
            <person name="Sakai S."/>
            <person name="Song C."/>
            <person name="Tasumi E."/>
            <person name="Yamanaka Y."/>
            <person name="Yamaguchi T."/>
            <person name="Kamagata Y."/>
            <person name="Tamaki H."/>
            <person name="Takai K."/>
        </authorList>
    </citation>
    <scope>NUCLEOTIDE SEQUENCE [LARGE SCALE GENOMIC DNA]</scope>
    <source>
        <strain evidence="3 4">MK-D1</strain>
    </source>
</reference>
<accession>A0A5B9DH92</accession>
<keyword evidence="3" id="KW-0012">Acyltransferase</keyword>
<dbReference type="Proteomes" id="UP000321408">
    <property type="component" value="Chromosome"/>
</dbReference>
<feature type="domain" description="Acyltransferase 3" evidence="2">
    <location>
        <begin position="20"/>
        <end position="404"/>
    </location>
</feature>